<comment type="caution">
    <text evidence="2">The sequence shown here is derived from an EMBL/GenBank/DDBJ whole genome shotgun (WGS) entry which is preliminary data.</text>
</comment>
<evidence type="ECO:0000313" key="2">
    <source>
        <dbReference type="EMBL" id="MFC6396824.1"/>
    </source>
</evidence>
<reference evidence="3" key="1">
    <citation type="journal article" date="2019" name="Int. J. Syst. Evol. Microbiol.">
        <title>The Global Catalogue of Microorganisms (GCM) 10K type strain sequencing project: providing services to taxonomists for standard genome sequencing and annotation.</title>
        <authorList>
            <consortium name="The Broad Institute Genomics Platform"/>
            <consortium name="The Broad Institute Genome Sequencing Center for Infectious Disease"/>
            <person name="Wu L."/>
            <person name="Ma J."/>
        </authorList>
    </citation>
    <scope>NUCLEOTIDE SEQUENCE [LARGE SCALE GENOMIC DNA]</scope>
    <source>
        <strain evidence="3">CGMCC 1.15277</strain>
    </source>
</reference>
<proteinExistence type="predicted"/>
<dbReference type="Proteomes" id="UP001596266">
    <property type="component" value="Unassembled WGS sequence"/>
</dbReference>
<keyword evidence="3" id="KW-1185">Reference proteome</keyword>
<gene>
    <name evidence="2" type="ORF">ACFP57_07475</name>
</gene>
<dbReference type="GO" id="GO:0016491">
    <property type="term" value="F:oxidoreductase activity"/>
    <property type="evidence" value="ECO:0007669"/>
    <property type="project" value="UniProtKB-KW"/>
</dbReference>
<protein>
    <submittedName>
        <fullName evidence="2">Oxygenase MpaB family protein</fullName>
        <ecNumber evidence="2">1.-.-.-</ecNumber>
    </submittedName>
</protein>
<dbReference type="Pfam" id="PF09995">
    <property type="entry name" value="MPAB_Lcp_cat"/>
    <property type="match status" value="1"/>
</dbReference>
<dbReference type="EC" id="1.-.-.-" evidence="2"/>
<evidence type="ECO:0000313" key="3">
    <source>
        <dbReference type="Proteomes" id="UP001596266"/>
    </source>
</evidence>
<dbReference type="EMBL" id="JBHSUA010000015">
    <property type="protein sequence ID" value="MFC6396824.1"/>
    <property type="molecule type" value="Genomic_DNA"/>
</dbReference>
<name>A0ABW1WZZ9_9ACTN</name>
<evidence type="ECO:0000259" key="1">
    <source>
        <dbReference type="Pfam" id="PF09995"/>
    </source>
</evidence>
<accession>A0ABW1WZZ9</accession>
<dbReference type="InterPro" id="IPR018713">
    <property type="entry name" value="MPAB/Lcp_cat_dom"/>
</dbReference>
<sequence length="287" mass="31666">MTPQDWARQRVAGLLRSKVAGPDAEVRAREIWGSEGERWFSPDDPIWRVNQDPAMYAGGVCALFLQSLHPGPMAGVAQHDNYQGDPWGRLQRISNHIAVTTYAPIPMAEQQLAVVRRVHDFVVGEDHRGRPYSASDPHLLRWVAVAETWSFLHAHQRWGRRPLTAAEADTYVAQSALAAQKLGATGLPMTVAELEAQLEAYRAELETTADALEVVDYLVNRAPVPAVARPGFRMVVSGGIDLLPEWARSMLQIRDDSALRFVRGASGATATRVLGWALVNPDGTHNR</sequence>
<dbReference type="RefSeq" id="WP_343884176.1">
    <property type="nucleotide sequence ID" value="NZ_BAAAKI010000001.1"/>
</dbReference>
<feature type="domain" description="ER-bound oxygenase mpaB/mpaB'/Rubber oxygenase catalytic" evidence="1">
    <location>
        <begin position="47"/>
        <end position="262"/>
    </location>
</feature>
<dbReference type="PANTHER" id="PTHR36151:SF3">
    <property type="entry name" value="ER-BOUND OXYGENASE MPAB_MPAB'_RUBBER OXYGENASE CATALYTIC DOMAIN-CONTAINING PROTEIN"/>
    <property type="match status" value="1"/>
</dbReference>
<organism evidence="2 3">
    <name type="scientific">Luteococcus sanguinis</name>
    <dbReference type="NCBI Taxonomy" id="174038"/>
    <lineage>
        <taxon>Bacteria</taxon>
        <taxon>Bacillati</taxon>
        <taxon>Actinomycetota</taxon>
        <taxon>Actinomycetes</taxon>
        <taxon>Propionibacteriales</taxon>
        <taxon>Propionibacteriaceae</taxon>
        <taxon>Luteococcus</taxon>
    </lineage>
</organism>
<keyword evidence="2" id="KW-0560">Oxidoreductase</keyword>
<dbReference type="PANTHER" id="PTHR36151">
    <property type="entry name" value="BLR2777 PROTEIN"/>
    <property type="match status" value="1"/>
</dbReference>